<evidence type="ECO:0000313" key="15">
    <source>
        <dbReference type="EMBL" id="KAF9932728.1"/>
    </source>
</evidence>
<evidence type="ECO:0000256" key="1">
    <source>
        <dbReference type="ARBA" id="ARBA00004477"/>
    </source>
</evidence>
<dbReference type="AlphaFoldDB" id="A0A9P6IKQ2"/>
<dbReference type="PANTHER" id="PTHR12646">
    <property type="entry name" value="NOT56 - RELATED"/>
    <property type="match status" value="1"/>
</dbReference>
<name>A0A9P6IKQ2_9FUNG</name>
<keyword evidence="6 14" id="KW-0808">Transferase</keyword>
<comment type="caution">
    <text evidence="15">The sequence shown here is derived from an EMBL/GenBank/DDBJ whole genome shotgun (WGS) entry which is preliminary data.</text>
</comment>
<accession>A0A9P6IKQ2</accession>
<gene>
    <name evidence="15" type="primary">ALG3</name>
    <name evidence="15" type="ORF">BGZ65_004351</name>
</gene>
<evidence type="ECO:0000256" key="6">
    <source>
        <dbReference type="ARBA" id="ARBA00022679"/>
    </source>
</evidence>
<keyword evidence="8 14" id="KW-0256">Endoplasmic reticulum</keyword>
<dbReference type="PANTHER" id="PTHR12646:SF0">
    <property type="entry name" value="DOL-P-MAN:MAN(5)GLCNAC(2)-PP-DOL ALPHA-1,3-MANNOSYLTRANSFERASE"/>
    <property type="match status" value="1"/>
</dbReference>
<evidence type="ECO:0000256" key="12">
    <source>
        <dbReference type="ARBA" id="ARBA00049506"/>
    </source>
</evidence>
<keyword evidence="7" id="KW-0812">Transmembrane</keyword>
<organism evidence="15 16">
    <name type="scientific">Modicella reniformis</name>
    <dbReference type="NCBI Taxonomy" id="1440133"/>
    <lineage>
        <taxon>Eukaryota</taxon>
        <taxon>Fungi</taxon>
        <taxon>Fungi incertae sedis</taxon>
        <taxon>Mucoromycota</taxon>
        <taxon>Mortierellomycotina</taxon>
        <taxon>Mortierellomycetes</taxon>
        <taxon>Mortierellales</taxon>
        <taxon>Mortierellaceae</taxon>
        <taxon>Modicella</taxon>
    </lineage>
</organism>
<comment type="pathway">
    <text evidence="2 14">Protein modification; protein glycosylation.</text>
</comment>
<feature type="non-terminal residue" evidence="15">
    <location>
        <position position="104"/>
    </location>
</feature>
<keyword evidence="5 14" id="KW-0328">Glycosyltransferase</keyword>
<evidence type="ECO:0000256" key="5">
    <source>
        <dbReference type="ARBA" id="ARBA00022676"/>
    </source>
</evidence>
<dbReference type="EC" id="2.4.1.258" evidence="3 14"/>
<evidence type="ECO:0000256" key="8">
    <source>
        <dbReference type="ARBA" id="ARBA00022824"/>
    </source>
</evidence>
<evidence type="ECO:0000256" key="9">
    <source>
        <dbReference type="ARBA" id="ARBA00022989"/>
    </source>
</evidence>
<dbReference type="EMBL" id="JAAAHW010009987">
    <property type="protein sequence ID" value="KAF9932728.1"/>
    <property type="molecule type" value="Genomic_DNA"/>
</dbReference>
<comment type="subcellular location">
    <subcellularLocation>
        <location evidence="1 14">Endoplasmic reticulum membrane</location>
        <topology evidence="1 14">Multi-pass membrane protein</topology>
    </subcellularLocation>
</comment>
<evidence type="ECO:0000256" key="13">
    <source>
        <dbReference type="ARBA" id="ARBA00093457"/>
    </source>
</evidence>
<dbReference type="GO" id="GO:0005789">
    <property type="term" value="C:endoplasmic reticulum membrane"/>
    <property type="evidence" value="ECO:0007669"/>
    <property type="project" value="UniProtKB-SubCell"/>
</dbReference>
<proteinExistence type="inferred from homology"/>
<evidence type="ECO:0000256" key="10">
    <source>
        <dbReference type="ARBA" id="ARBA00023136"/>
    </source>
</evidence>
<dbReference type="InterPro" id="IPR007873">
    <property type="entry name" value="Glycosyltransferase_ALG3"/>
</dbReference>
<comment type="catalytic activity">
    <reaction evidence="12 14">
        <text>an alpha-D-Man-(1-&gt;2)-alpha-D-Man-(1-&gt;2)-alpha-D-Man-(1-&gt;3)-[alpha-D-Man-(1-&gt;6)]-beta-D-Man-(1-&gt;4)-beta-D-GlcNAc-(1-&gt;4)-alpha-D-GlcNAc-diphospho-di-trans,poly-cis-dolichol + a di-trans,poly-cis-dolichyl beta-D-mannosyl phosphate = an alpha-D-Man-(1-&gt;2)-alpha-D-Man-(1-&gt;2)-alpha-D-Man-(1-&gt;3)-[alpha-D-Man-(1-&gt;3)-alpha-D-Man-(1-&gt;6)]-beta-D-Man-(1-&gt;4)-beta-D-GlcNAc-(1-&gt;4)-alpha-D-GlcNAc-diphospho-di-trans,poly-cis-dolichol + a di-trans,poly-cis-dolichyl phosphate + H(+)</text>
        <dbReference type="Rhea" id="RHEA:29527"/>
        <dbReference type="Rhea" id="RHEA-COMP:19498"/>
        <dbReference type="Rhea" id="RHEA-COMP:19501"/>
        <dbReference type="Rhea" id="RHEA-COMP:19516"/>
        <dbReference type="Rhea" id="RHEA-COMP:19517"/>
        <dbReference type="ChEBI" id="CHEBI:15378"/>
        <dbReference type="ChEBI" id="CHEBI:57683"/>
        <dbReference type="ChEBI" id="CHEBI:58211"/>
        <dbReference type="ChEBI" id="CHEBI:132515"/>
        <dbReference type="ChEBI" id="CHEBI:132516"/>
        <dbReference type="EC" id="2.4.1.258"/>
    </reaction>
    <physiologicalReaction direction="left-to-right" evidence="12 14">
        <dbReference type="Rhea" id="RHEA:29528"/>
    </physiologicalReaction>
</comment>
<evidence type="ECO:0000256" key="4">
    <source>
        <dbReference type="ARBA" id="ARBA00015561"/>
    </source>
</evidence>
<dbReference type="Proteomes" id="UP000749646">
    <property type="component" value="Unassembled WGS sequence"/>
</dbReference>
<dbReference type="OrthoDB" id="20028at2759"/>
<reference evidence="15" key="1">
    <citation type="journal article" date="2020" name="Fungal Divers.">
        <title>Resolving the Mortierellaceae phylogeny through synthesis of multi-gene phylogenetics and phylogenomics.</title>
        <authorList>
            <person name="Vandepol N."/>
            <person name="Liber J."/>
            <person name="Desiro A."/>
            <person name="Na H."/>
            <person name="Kennedy M."/>
            <person name="Barry K."/>
            <person name="Grigoriev I.V."/>
            <person name="Miller A.N."/>
            <person name="O'Donnell K."/>
            <person name="Stajich J.E."/>
            <person name="Bonito G."/>
        </authorList>
    </citation>
    <scope>NUCLEOTIDE SEQUENCE</scope>
    <source>
        <strain evidence="15">MES-2147</strain>
    </source>
</reference>
<keyword evidence="9" id="KW-1133">Transmembrane helix</keyword>
<dbReference type="GO" id="GO:0052925">
    <property type="term" value="F:dol-P-Man:Man(5)GlcNAc(2)-PP-Dol alpha-1,3-mannosyltransferase activity"/>
    <property type="evidence" value="ECO:0007669"/>
    <property type="project" value="UniProtKB-EC"/>
</dbReference>
<evidence type="ECO:0000256" key="2">
    <source>
        <dbReference type="ARBA" id="ARBA00004922"/>
    </source>
</evidence>
<evidence type="ECO:0000256" key="14">
    <source>
        <dbReference type="RuleBase" id="RU364047"/>
    </source>
</evidence>
<evidence type="ECO:0000313" key="16">
    <source>
        <dbReference type="Proteomes" id="UP000749646"/>
    </source>
</evidence>
<protein>
    <recommendedName>
        <fullName evidence="4 14">Dol-P-Man:Man(5)GlcNAc(2)-PP-Dol alpha-1,3-mannosyltransferase</fullName>
        <ecNumber evidence="3 14">2.4.1.258</ecNumber>
    </recommendedName>
    <alternativeName>
        <fullName evidence="14">Dol-P-Man-dependent alpha(1-3)-mannosyltransferase</fullName>
    </alternativeName>
</protein>
<evidence type="ECO:0000256" key="11">
    <source>
        <dbReference type="ARBA" id="ARBA00044743"/>
    </source>
</evidence>
<evidence type="ECO:0000256" key="3">
    <source>
        <dbReference type="ARBA" id="ARBA00011964"/>
    </source>
</evidence>
<keyword evidence="16" id="KW-1185">Reference proteome</keyword>
<evidence type="ECO:0000256" key="7">
    <source>
        <dbReference type="ARBA" id="ARBA00022692"/>
    </source>
</evidence>
<keyword evidence="10" id="KW-0472">Membrane</keyword>
<comment type="function">
    <text evidence="11 14">Dol-P-Man:Man(5)GlcNAc(2)-PP-Dol alpha-1,3-mannosyltransferase that operates in the biosynthetic pathway of dolichol-linked oligosaccharides, the glycan precursors employed in protein asparagine (N)-glycosylation. The assembly of dolichol-linked oligosaccharides begins on the cytosolic side of the endoplasmic reticulum membrane and finishes in its lumen. The sequential addition of sugars to dolichol pyrophosphate produces dolichol-linked oligosaccharides containing fourteen sugars, including two GlcNAcs, nine mannoses and three glucoses. Once assembled, the oligosaccharide is transferred from the lipid to nascent proteins by oligosaccharyltransferases. In the lumen of the endoplasmic reticulum, adds the first dolichyl beta-D-mannosyl phosphate derived mannose in an alpha-1,3 linkage to Man(5)GlcNAc(2)-PP-dolichol to produce Man(6)GlcNAc(2)-PP-dolichol.</text>
</comment>
<dbReference type="Pfam" id="PF05208">
    <property type="entry name" value="ALG3"/>
    <property type="match status" value="1"/>
</dbReference>
<sequence>VLLSLPFTLHHPESYLRKAFEFSRVFEYRWTVNWKFLDEETFLSGELSKLLMTGHLVVLFAFVFFRWSRSEGGIFEVILRGLTASKTVLAKNAQYMTPKMAKIG</sequence>
<comment type="similarity">
    <text evidence="13">Belongs to the glycosyltransferase ALG3 family.</text>
</comment>